<organism evidence="2">
    <name type="scientific">Yersinia intermedia</name>
    <dbReference type="NCBI Taxonomy" id="631"/>
    <lineage>
        <taxon>Bacteria</taxon>
        <taxon>Pseudomonadati</taxon>
        <taxon>Pseudomonadota</taxon>
        <taxon>Gammaproteobacteria</taxon>
        <taxon>Enterobacterales</taxon>
        <taxon>Yersiniaceae</taxon>
        <taxon>Yersinia</taxon>
    </lineage>
</organism>
<feature type="chain" id="PRO_5004298097" evidence="1">
    <location>
        <begin position="22"/>
        <end position="122"/>
    </location>
</feature>
<evidence type="ECO:0000256" key="1">
    <source>
        <dbReference type="SAM" id="SignalP"/>
    </source>
</evidence>
<gene>
    <name evidence="2" type="primary">ytxB</name>
</gene>
<keyword evidence="1" id="KW-0732">Signal</keyword>
<feature type="signal peptide" evidence="1">
    <location>
        <begin position="1"/>
        <end position="21"/>
    </location>
</feature>
<protein>
    <submittedName>
        <fullName evidence="2">YtxB</fullName>
    </submittedName>
</protein>
<dbReference type="AlphaFoldDB" id="Q84FY0"/>
<sequence>MSTMRLYIKLMLLLSVLFHSAAFSETEMKKQCEKDSGTMIYNKSIQGYNASIMWRPSESTNSTFNAIGVKIEGGWYGTIAEDRINGNSSLGLSSFAQAAYLIGMPINACVKDKYLRGLEGVN</sequence>
<dbReference type="EMBL" id="AY183121">
    <property type="protein sequence ID" value="AAO24636.1"/>
    <property type="molecule type" value="Genomic_DNA"/>
</dbReference>
<proteinExistence type="predicted"/>
<reference evidence="2" key="1">
    <citation type="submission" date="2002-11" db="EMBL/GenBank/DDBJ databases">
        <title>Genomic analysis of Yersinia species reveals putative ADP-ribosylating enterotoxins.</title>
        <authorList>
            <person name="Darwin A.J."/>
            <person name="Sanabria-Valentin E.L."/>
            <person name="Miller V.L."/>
        </authorList>
    </citation>
    <scope>NUCLEOTIDE SEQUENCE</scope>
</reference>
<name>Q84FY0_YERIN</name>
<accession>Q84FY0</accession>
<evidence type="ECO:0000313" key="2">
    <source>
        <dbReference type="EMBL" id="AAO24636.1"/>
    </source>
</evidence>